<protein>
    <submittedName>
        <fullName evidence="1">Uncharacterized protein</fullName>
    </submittedName>
</protein>
<dbReference type="EMBL" id="JANJYI010000006">
    <property type="protein sequence ID" value="KAK2645560.1"/>
    <property type="molecule type" value="Genomic_DNA"/>
</dbReference>
<keyword evidence="2" id="KW-1185">Reference proteome</keyword>
<proteinExistence type="predicted"/>
<evidence type="ECO:0000313" key="2">
    <source>
        <dbReference type="Proteomes" id="UP001280121"/>
    </source>
</evidence>
<evidence type="ECO:0000313" key="1">
    <source>
        <dbReference type="EMBL" id="KAK2645560.1"/>
    </source>
</evidence>
<dbReference type="Proteomes" id="UP001280121">
    <property type="component" value="Unassembled WGS sequence"/>
</dbReference>
<comment type="caution">
    <text evidence="1">The sequence shown here is derived from an EMBL/GenBank/DDBJ whole genome shotgun (WGS) entry which is preliminary data.</text>
</comment>
<gene>
    <name evidence="1" type="ORF">Ddye_020755</name>
</gene>
<name>A0AAD9U0B9_9ROSI</name>
<reference evidence="1" key="1">
    <citation type="journal article" date="2023" name="Plant J.">
        <title>Genome sequences and population genomics provide insights into the demographic history, inbreeding, and mutation load of two 'living fossil' tree species of Dipteronia.</title>
        <authorList>
            <person name="Feng Y."/>
            <person name="Comes H.P."/>
            <person name="Chen J."/>
            <person name="Zhu S."/>
            <person name="Lu R."/>
            <person name="Zhang X."/>
            <person name="Li P."/>
            <person name="Qiu J."/>
            <person name="Olsen K.M."/>
            <person name="Qiu Y."/>
        </authorList>
    </citation>
    <scope>NUCLEOTIDE SEQUENCE</scope>
    <source>
        <strain evidence="1">KIB01</strain>
    </source>
</reference>
<organism evidence="1 2">
    <name type="scientific">Dipteronia dyeriana</name>
    <dbReference type="NCBI Taxonomy" id="168575"/>
    <lineage>
        <taxon>Eukaryota</taxon>
        <taxon>Viridiplantae</taxon>
        <taxon>Streptophyta</taxon>
        <taxon>Embryophyta</taxon>
        <taxon>Tracheophyta</taxon>
        <taxon>Spermatophyta</taxon>
        <taxon>Magnoliopsida</taxon>
        <taxon>eudicotyledons</taxon>
        <taxon>Gunneridae</taxon>
        <taxon>Pentapetalae</taxon>
        <taxon>rosids</taxon>
        <taxon>malvids</taxon>
        <taxon>Sapindales</taxon>
        <taxon>Sapindaceae</taxon>
        <taxon>Hippocastanoideae</taxon>
        <taxon>Acereae</taxon>
        <taxon>Dipteronia</taxon>
    </lineage>
</organism>
<dbReference type="Gene3D" id="1.10.510.10">
    <property type="entry name" value="Transferase(Phosphotransferase) domain 1"/>
    <property type="match status" value="1"/>
</dbReference>
<sequence length="122" mass="13824">MQIKQPSMKLAKMYMKRVSMELELVHNSDRESTQEALLLQGSLVTRLVVACSVTSNELIGSLDESSLGFLRSDNARRYVRMLPQFPKQNVSVRFPNVSPGAVDLLEKMLVFDQNKHITDTLI</sequence>
<dbReference type="AlphaFoldDB" id="A0AAD9U0B9"/>
<accession>A0AAD9U0B9</accession>